<dbReference type="SUPFAM" id="SSF48452">
    <property type="entry name" value="TPR-like"/>
    <property type="match status" value="1"/>
</dbReference>
<sequence>MQDLLDLALDRPDEARRRAEALLATESDDRTRSYAYQCLGIVLRDAGQPAEAVALLRDGLRCARRTGDADRERDVRATLGVALAFAGRSAPALRELEGALNGADGVVAAKVGMRLAAVLTMLGRHAEAVPVLTTALAELEGAGDRGWEARTRVWLGYVELHLGRIDEAEAAMTAAARILAEEGAWVDRLSSLTNLAEIAVARGDHAVALARFAESAEAHEAAGWPVGSEFVALFAEAYLAAGLAAEAVDVMRGFEGEIAPLEEAEFQAALANALLAANDPAAAAEAARRAADLFRRQDRPWFRLRARLTVVRARLALQDTRGLAREAASVAADLDEQHADEAPLALTLAGRLARGPERLTAWERAASYRRHPNALVRAGAWQAQALARAEVGDRGGVLRAAAAGMDAIDEHRRLIGSSELRALATTHGRDLTAIALRHAASDARTLLRWSERTRATALAQPPATSDAATIPASLAALRDNGRRLAEARQDGDPTDELERERLRLERAVRAESHTLSATTAAQQRPASVAEIVAATADACLVELVDVDGSLHVLVAHDGRVRRRVAAATGEVAALLGPAAMLLRRASRGRPVDTADLGRRLQEAILGDAVALLPDADAPVVLAPTARLHGLAWSLLPALHERPFSVVPSAGQWLRARATPAPPDAATVLVAGPDLVSGGAEVPVLAREHPDAVLLDGPGATLDAVLDHLDGAGLVHLAAHGRFRADSPLFSALDLADGPLTVHDLERIRRAPYRVVLSACESGVLAPVGAEELLGLAAALFSLGTAGLVCSVAEVNDTATAALMVDLHAALAAGSDPATALREVRRRTAGDPVAAGTAAAFLALGV</sequence>
<feature type="domain" description="CHAT" evidence="1">
    <location>
        <begin position="596"/>
        <end position="830"/>
    </location>
</feature>
<dbReference type="PANTHER" id="PTHR47691">
    <property type="entry name" value="REGULATOR-RELATED"/>
    <property type="match status" value="1"/>
</dbReference>
<comment type="caution">
    <text evidence="2">The sequence shown here is derived from an EMBL/GenBank/DDBJ whole genome shotgun (WGS) entry which is preliminary data.</text>
</comment>
<evidence type="ECO:0000259" key="1">
    <source>
        <dbReference type="Pfam" id="PF12770"/>
    </source>
</evidence>
<dbReference type="Gene3D" id="1.25.40.10">
    <property type="entry name" value="Tetratricopeptide repeat domain"/>
    <property type="match status" value="2"/>
</dbReference>
<accession>A0ABW3VVS1</accession>
<dbReference type="PANTHER" id="PTHR47691:SF3">
    <property type="entry name" value="HTH-TYPE TRANSCRIPTIONAL REGULATOR RV0890C-RELATED"/>
    <property type="match status" value="1"/>
</dbReference>
<dbReference type="InterPro" id="IPR011990">
    <property type="entry name" value="TPR-like_helical_dom_sf"/>
</dbReference>
<keyword evidence="3" id="KW-1185">Reference proteome</keyword>
<dbReference type="EMBL" id="JBHTLX010000002">
    <property type="protein sequence ID" value="MFD1246215.1"/>
    <property type="molecule type" value="Genomic_DNA"/>
</dbReference>
<organism evidence="2 3">
    <name type="scientific">Nocardioides ginsengisoli</name>
    <dbReference type="NCBI Taxonomy" id="363868"/>
    <lineage>
        <taxon>Bacteria</taxon>
        <taxon>Bacillati</taxon>
        <taxon>Actinomycetota</taxon>
        <taxon>Actinomycetes</taxon>
        <taxon>Propionibacteriales</taxon>
        <taxon>Nocardioidaceae</taxon>
        <taxon>Nocardioides</taxon>
    </lineage>
</organism>
<evidence type="ECO:0000313" key="2">
    <source>
        <dbReference type="EMBL" id="MFD1246215.1"/>
    </source>
</evidence>
<reference evidence="3" key="1">
    <citation type="journal article" date="2019" name="Int. J. Syst. Evol. Microbiol.">
        <title>The Global Catalogue of Microorganisms (GCM) 10K type strain sequencing project: providing services to taxonomists for standard genome sequencing and annotation.</title>
        <authorList>
            <consortium name="The Broad Institute Genomics Platform"/>
            <consortium name="The Broad Institute Genome Sequencing Center for Infectious Disease"/>
            <person name="Wu L."/>
            <person name="Ma J."/>
        </authorList>
    </citation>
    <scope>NUCLEOTIDE SEQUENCE [LARGE SCALE GENOMIC DNA]</scope>
    <source>
        <strain evidence="3">CCUG 52478</strain>
    </source>
</reference>
<dbReference type="RefSeq" id="WP_367921244.1">
    <property type="nucleotide sequence ID" value="NZ_BAABAC010000041.1"/>
</dbReference>
<dbReference type="Proteomes" id="UP001597229">
    <property type="component" value="Unassembled WGS sequence"/>
</dbReference>
<name>A0ABW3VVS1_9ACTN</name>
<proteinExistence type="predicted"/>
<dbReference type="Pfam" id="PF13424">
    <property type="entry name" value="TPR_12"/>
    <property type="match status" value="1"/>
</dbReference>
<dbReference type="InterPro" id="IPR024983">
    <property type="entry name" value="CHAT_dom"/>
</dbReference>
<protein>
    <submittedName>
        <fullName evidence="2">CHAT domain-containing protein</fullName>
    </submittedName>
</protein>
<gene>
    <name evidence="2" type="ORF">ACFQ3F_00300</name>
</gene>
<evidence type="ECO:0000313" key="3">
    <source>
        <dbReference type="Proteomes" id="UP001597229"/>
    </source>
</evidence>
<dbReference type="Pfam" id="PF12770">
    <property type="entry name" value="CHAT"/>
    <property type="match status" value="1"/>
</dbReference>